<evidence type="ECO:0000313" key="3">
    <source>
        <dbReference type="Proteomes" id="UP000653454"/>
    </source>
</evidence>
<dbReference type="AlphaFoldDB" id="A0A8S4FR36"/>
<sequence>MWWSHWVSIPETRISEIDRRRDAAHSLIIDPIQRVAASTDPIFIRPIGRLLIRIRNRHCGRAMNKKTHKKKGCHTLCAICRARARRPRHVAGLAPRAHGDANPSPRLWATFD</sequence>
<gene>
    <name evidence="2" type="ORF">PLXY2_LOCUS9530</name>
</gene>
<evidence type="ECO:0000313" key="2">
    <source>
        <dbReference type="EMBL" id="CAG9129455.1"/>
    </source>
</evidence>
<proteinExistence type="predicted"/>
<name>A0A8S4FR36_PLUXY</name>
<protein>
    <submittedName>
        <fullName evidence="2">(diamondback moth) hypothetical protein</fullName>
    </submittedName>
</protein>
<reference evidence="2" key="1">
    <citation type="submission" date="2020-11" db="EMBL/GenBank/DDBJ databases">
        <authorList>
            <person name="Whiteford S."/>
        </authorList>
    </citation>
    <scope>NUCLEOTIDE SEQUENCE</scope>
</reference>
<evidence type="ECO:0000256" key="1">
    <source>
        <dbReference type="SAM" id="MobiDB-lite"/>
    </source>
</evidence>
<comment type="caution">
    <text evidence="2">The sequence shown here is derived from an EMBL/GenBank/DDBJ whole genome shotgun (WGS) entry which is preliminary data.</text>
</comment>
<feature type="region of interest" description="Disordered" evidence="1">
    <location>
        <begin position="91"/>
        <end position="112"/>
    </location>
</feature>
<dbReference type="Proteomes" id="UP000653454">
    <property type="component" value="Unassembled WGS sequence"/>
</dbReference>
<organism evidence="2 3">
    <name type="scientific">Plutella xylostella</name>
    <name type="common">Diamondback moth</name>
    <name type="synonym">Plutella maculipennis</name>
    <dbReference type="NCBI Taxonomy" id="51655"/>
    <lineage>
        <taxon>Eukaryota</taxon>
        <taxon>Metazoa</taxon>
        <taxon>Ecdysozoa</taxon>
        <taxon>Arthropoda</taxon>
        <taxon>Hexapoda</taxon>
        <taxon>Insecta</taxon>
        <taxon>Pterygota</taxon>
        <taxon>Neoptera</taxon>
        <taxon>Endopterygota</taxon>
        <taxon>Lepidoptera</taxon>
        <taxon>Glossata</taxon>
        <taxon>Ditrysia</taxon>
        <taxon>Yponomeutoidea</taxon>
        <taxon>Plutellidae</taxon>
        <taxon>Plutella</taxon>
    </lineage>
</organism>
<keyword evidence="3" id="KW-1185">Reference proteome</keyword>
<dbReference type="EMBL" id="CAJHNJ030000038">
    <property type="protein sequence ID" value="CAG9129455.1"/>
    <property type="molecule type" value="Genomic_DNA"/>
</dbReference>
<accession>A0A8S4FR36</accession>